<evidence type="ECO:0000256" key="4">
    <source>
        <dbReference type="SAM" id="Phobius"/>
    </source>
</evidence>
<evidence type="ECO:0000313" key="7">
    <source>
        <dbReference type="Proteomes" id="UP000827986"/>
    </source>
</evidence>
<dbReference type="SUPFAM" id="SSF56436">
    <property type="entry name" value="C-type lectin-like"/>
    <property type="match status" value="1"/>
</dbReference>
<dbReference type="GO" id="GO:0030246">
    <property type="term" value="F:carbohydrate binding"/>
    <property type="evidence" value="ECO:0007669"/>
    <property type="project" value="UniProtKB-KW"/>
</dbReference>
<dbReference type="PANTHER" id="PTHR45710">
    <property type="entry name" value="C-TYPE LECTIN DOMAIN-CONTAINING PROTEIN 180"/>
    <property type="match status" value="1"/>
</dbReference>
<protein>
    <recommendedName>
        <fullName evidence="5">C-type lectin domain-containing protein</fullName>
    </recommendedName>
</protein>
<dbReference type="PANTHER" id="PTHR45710:SF8">
    <property type="entry name" value="RERATING FAMILY MEMBER 4"/>
    <property type="match status" value="1"/>
</dbReference>
<evidence type="ECO:0000256" key="1">
    <source>
        <dbReference type="ARBA" id="ARBA00004401"/>
    </source>
</evidence>
<dbReference type="InterPro" id="IPR050828">
    <property type="entry name" value="C-type_lectin/matrix_domain"/>
</dbReference>
<keyword evidence="7" id="KW-1185">Reference proteome</keyword>
<keyword evidence="4" id="KW-0472">Membrane</keyword>
<proteinExistence type="predicted"/>
<evidence type="ECO:0000313" key="6">
    <source>
        <dbReference type="EMBL" id="KAH1183424.1"/>
    </source>
</evidence>
<gene>
    <name evidence="6" type="ORF">KIL84_004916</name>
</gene>
<name>A0A9D3XMN4_9SAUR</name>
<comment type="caution">
    <text evidence="6">The sequence shown here is derived from an EMBL/GenBank/DDBJ whole genome shotgun (WGS) entry which is preliminary data.</text>
</comment>
<dbReference type="CDD" id="cd03593">
    <property type="entry name" value="CLECT_NK_receptors_like"/>
    <property type="match status" value="1"/>
</dbReference>
<dbReference type="InterPro" id="IPR016186">
    <property type="entry name" value="C-type_lectin-like/link_sf"/>
</dbReference>
<evidence type="ECO:0000259" key="5">
    <source>
        <dbReference type="PROSITE" id="PS50041"/>
    </source>
</evidence>
<dbReference type="EMBL" id="JAHDVG010000466">
    <property type="protein sequence ID" value="KAH1183424.1"/>
    <property type="molecule type" value="Genomic_DNA"/>
</dbReference>
<feature type="domain" description="C-type lectin" evidence="5">
    <location>
        <begin position="89"/>
        <end position="190"/>
    </location>
</feature>
<sequence>MDGMGDNFRTPRHNEEQVGDNGSNQVLTEQPRAQPPARARNRSRYAIRFMAVISIITALVVALAVVTSKRHSSPLDLPGAACPDDWVGYRGKCYLFSKADGTWNEGQSNCSSLNASLAVIDTQKDLDFLQQHKRSPECWIGLCRRDLAQPWRWVDGTEFNNSLFKVEGDGLYVYLNDRPSISLGQNAMKWICSQPDELAKRKQNGALQALLE</sequence>
<accession>A0A9D3XMN4</accession>
<keyword evidence="4" id="KW-0812">Transmembrane</keyword>
<organism evidence="6 7">
    <name type="scientific">Mauremys mutica</name>
    <name type="common">yellowpond turtle</name>
    <dbReference type="NCBI Taxonomy" id="74926"/>
    <lineage>
        <taxon>Eukaryota</taxon>
        <taxon>Metazoa</taxon>
        <taxon>Chordata</taxon>
        <taxon>Craniata</taxon>
        <taxon>Vertebrata</taxon>
        <taxon>Euteleostomi</taxon>
        <taxon>Archelosauria</taxon>
        <taxon>Testudinata</taxon>
        <taxon>Testudines</taxon>
        <taxon>Cryptodira</taxon>
        <taxon>Durocryptodira</taxon>
        <taxon>Testudinoidea</taxon>
        <taxon>Geoemydidae</taxon>
        <taxon>Geoemydinae</taxon>
        <taxon>Mauremys</taxon>
    </lineage>
</organism>
<dbReference type="InterPro" id="IPR016187">
    <property type="entry name" value="CTDL_fold"/>
</dbReference>
<dbReference type="AlphaFoldDB" id="A0A9D3XMN4"/>
<dbReference type="Gene3D" id="3.10.100.10">
    <property type="entry name" value="Mannose-Binding Protein A, subunit A"/>
    <property type="match status" value="1"/>
</dbReference>
<dbReference type="PROSITE" id="PS50041">
    <property type="entry name" value="C_TYPE_LECTIN_2"/>
    <property type="match status" value="1"/>
</dbReference>
<evidence type="ECO:0000256" key="2">
    <source>
        <dbReference type="ARBA" id="ARBA00022734"/>
    </source>
</evidence>
<keyword evidence="4" id="KW-1133">Transmembrane helix</keyword>
<dbReference type="InterPro" id="IPR001304">
    <property type="entry name" value="C-type_lectin-like"/>
</dbReference>
<evidence type="ECO:0000256" key="3">
    <source>
        <dbReference type="SAM" id="MobiDB-lite"/>
    </source>
</evidence>
<feature type="transmembrane region" description="Helical" evidence="4">
    <location>
        <begin position="45"/>
        <end position="66"/>
    </location>
</feature>
<feature type="region of interest" description="Disordered" evidence="3">
    <location>
        <begin position="1"/>
        <end position="40"/>
    </location>
</feature>
<keyword evidence="2" id="KW-0430">Lectin</keyword>
<dbReference type="Proteomes" id="UP000827986">
    <property type="component" value="Unassembled WGS sequence"/>
</dbReference>
<reference evidence="6" key="1">
    <citation type="submission" date="2021-09" db="EMBL/GenBank/DDBJ databases">
        <title>The genome of Mauremys mutica provides insights into the evolution of semi-aquatic lifestyle.</title>
        <authorList>
            <person name="Gong S."/>
            <person name="Gao Y."/>
        </authorList>
    </citation>
    <scope>NUCLEOTIDE SEQUENCE</scope>
    <source>
        <strain evidence="6">MM-2020</strain>
        <tissue evidence="6">Muscle</tissue>
    </source>
</reference>
<comment type="subcellular location">
    <subcellularLocation>
        <location evidence="1">Cell membrane</location>
        <topology evidence="1">Single-pass type II membrane protein</topology>
    </subcellularLocation>
</comment>
<dbReference type="Pfam" id="PF00059">
    <property type="entry name" value="Lectin_C"/>
    <property type="match status" value="1"/>
</dbReference>
<dbReference type="SMART" id="SM00034">
    <property type="entry name" value="CLECT"/>
    <property type="match status" value="1"/>
</dbReference>
<dbReference type="GO" id="GO:0005886">
    <property type="term" value="C:plasma membrane"/>
    <property type="evidence" value="ECO:0007669"/>
    <property type="project" value="UniProtKB-SubCell"/>
</dbReference>
<dbReference type="InterPro" id="IPR033992">
    <property type="entry name" value="NKR-like_CTLD"/>
</dbReference>